<protein>
    <recommendedName>
        <fullName evidence="3">C2 domain-containing protein</fullName>
    </recommendedName>
</protein>
<feature type="domain" description="C2" evidence="3">
    <location>
        <begin position="1"/>
        <end position="107"/>
    </location>
</feature>
<name>A0AA88QSW0_9ASTE</name>
<dbReference type="Pfam" id="PF00168">
    <property type="entry name" value="C2"/>
    <property type="match status" value="1"/>
</dbReference>
<dbReference type="SMART" id="SM00239">
    <property type="entry name" value="C2"/>
    <property type="match status" value="1"/>
</dbReference>
<dbReference type="EMBL" id="JAVXUO010002520">
    <property type="protein sequence ID" value="KAK2972503.1"/>
    <property type="molecule type" value="Genomic_DNA"/>
</dbReference>
<evidence type="ECO:0000259" key="3">
    <source>
        <dbReference type="PROSITE" id="PS50004"/>
    </source>
</evidence>
<keyword evidence="1" id="KW-0479">Metal-binding</keyword>
<dbReference type="GO" id="GO:0046872">
    <property type="term" value="F:metal ion binding"/>
    <property type="evidence" value="ECO:0007669"/>
    <property type="project" value="UniProtKB-KW"/>
</dbReference>
<gene>
    <name evidence="4" type="ORF">RJ640_002314</name>
</gene>
<keyword evidence="2" id="KW-0106">Calcium</keyword>
<dbReference type="InterPro" id="IPR000008">
    <property type="entry name" value="C2_dom"/>
</dbReference>
<reference evidence="4" key="1">
    <citation type="submission" date="2022-12" db="EMBL/GenBank/DDBJ databases">
        <title>Draft genome assemblies for two species of Escallonia (Escalloniales).</title>
        <authorList>
            <person name="Chanderbali A."/>
            <person name="Dervinis C."/>
            <person name="Anghel I."/>
            <person name="Soltis D."/>
            <person name="Soltis P."/>
            <person name="Zapata F."/>
        </authorList>
    </citation>
    <scope>NUCLEOTIDE SEQUENCE</scope>
    <source>
        <strain evidence="4">UCBG92.1500</strain>
        <tissue evidence="4">Leaf</tissue>
    </source>
</reference>
<dbReference type="PANTHER" id="PTHR46502:SF14">
    <property type="entry name" value="CALCIUM-DEPENDENT LIPID-BINDING (CALB DOMAIN) FAMILY PROTEIN"/>
    <property type="match status" value="1"/>
</dbReference>
<dbReference type="AlphaFoldDB" id="A0AA88QSW0"/>
<evidence type="ECO:0000313" key="4">
    <source>
        <dbReference type="EMBL" id="KAK2972503.1"/>
    </source>
</evidence>
<proteinExistence type="predicted"/>
<dbReference type="Gene3D" id="2.60.40.150">
    <property type="entry name" value="C2 domain"/>
    <property type="match status" value="1"/>
</dbReference>
<evidence type="ECO:0000313" key="5">
    <source>
        <dbReference type="Proteomes" id="UP001187471"/>
    </source>
</evidence>
<dbReference type="Proteomes" id="UP001187471">
    <property type="component" value="Unassembled WGS sequence"/>
</dbReference>
<dbReference type="PANTHER" id="PTHR46502">
    <property type="entry name" value="C2 DOMAIN-CONTAINING"/>
    <property type="match status" value="1"/>
</dbReference>
<organism evidence="4 5">
    <name type="scientific">Escallonia rubra</name>
    <dbReference type="NCBI Taxonomy" id="112253"/>
    <lineage>
        <taxon>Eukaryota</taxon>
        <taxon>Viridiplantae</taxon>
        <taxon>Streptophyta</taxon>
        <taxon>Embryophyta</taxon>
        <taxon>Tracheophyta</taxon>
        <taxon>Spermatophyta</taxon>
        <taxon>Magnoliopsida</taxon>
        <taxon>eudicotyledons</taxon>
        <taxon>Gunneridae</taxon>
        <taxon>Pentapetalae</taxon>
        <taxon>asterids</taxon>
        <taxon>campanulids</taxon>
        <taxon>Escalloniales</taxon>
        <taxon>Escalloniaceae</taxon>
        <taxon>Escallonia</taxon>
    </lineage>
</organism>
<evidence type="ECO:0000256" key="1">
    <source>
        <dbReference type="ARBA" id="ARBA00022723"/>
    </source>
</evidence>
<dbReference type="InterPro" id="IPR035892">
    <property type="entry name" value="C2_domain_sf"/>
</dbReference>
<evidence type="ECO:0000256" key="2">
    <source>
        <dbReference type="ARBA" id="ARBA00022837"/>
    </source>
</evidence>
<comment type="caution">
    <text evidence="4">The sequence shown here is derived from an EMBL/GenBank/DDBJ whole genome shotgun (WGS) entry which is preliminary data.</text>
</comment>
<keyword evidence="5" id="KW-1185">Reference proteome</keyword>
<dbReference type="SUPFAM" id="SSF49562">
    <property type="entry name" value="C2 domain (Calcium/lipid-binding domain, CaLB)"/>
    <property type="match status" value="1"/>
</dbReference>
<accession>A0AA88QSW0</accession>
<sequence length="148" mass="16707">MKGGILEVLLVSAEGIRHTNLIGKPAYYVVIECGTQVCRSKVSADNHEEVCWNEKFTFEFPFSELKNLTHLKFRILDKEYLSDGGFVGETIVYLEGIIMEGSDKGFIELRPAPYNVVLEDDTYKGQIKIGLKFVSNVSILAHIYNNNN</sequence>
<dbReference type="PROSITE" id="PS50004">
    <property type="entry name" value="C2"/>
    <property type="match status" value="1"/>
</dbReference>